<dbReference type="EMBL" id="FXWH01000001">
    <property type="protein sequence ID" value="SMQ62159.1"/>
    <property type="molecule type" value="Genomic_DNA"/>
</dbReference>
<proteinExistence type="inferred from homology"/>
<dbReference type="InterPro" id="IPR000873">
    <property type="entry name" value="AMP-dep_synth/lig_dom"/>
</dbReference>
<dbReference type="PANTHER" id="PTHR43201:SF5">
    <property type="entry name" value="MEDIUM-CHAIN ACYL-COA LIGASE ACSF2, MITOCHONDRIAL"/>
    <property type="match status" value="1"/>
</dbReference>
<comment type="similarity">
    <text evidence="1">Belongs to the ATP-dependent AMP-binding enzyme family.</text>
</comment>
<dbReference type="InterPro" id="IPR042099">
    <property type="entry name" value="ANL_N_sf"/>
</dbReference>
<dbReference type="Proteomes" id="UP000194450">
    <property type="component" value="Unassembled WGS sequence"/>
</dbReference>
<reference evidence="6" key="1">
    <citation type="submission" date="2017-04" db="EMBL/GenBank/DDBJ databases">
        <authorList>
            <person name="Varghese N."/>
            <person name="Submissions S."/>
        </authorList>
    </citation>
    <scope>NUCLEOTIDE SEQUENCE [LARGE SCALE GENOMIC DNA]</scope>
</reference>
<dbReference type="PANTHER" id="PTHR43201">
    <property type="entry name" value="ACYL-COA SYNTHETASE"/>
    <property type="match status" value="1"/>
</dbReference>
<keyword evidence="6" id="KW-1185">Reference proteome</keyword>
<dbReference type="InterPro" id="IPR025110">
    <property type="entry name" value="AMP-bd_C"/>
</dbReference>
<dbReference type="SUPFAM" id="SSF56801">
    <property type="entry name" value="Acetyl-CoA synthetase-like"/>
    <property type="match status" value="1"/>
</dbReference>
<feature type="domain" description="AMP-dependent synthetase/ligase" evidence="3">
    <location>
        <begin position="36"/>
        <end position="253"/>
    </location>
</feature>
<dbReference type="PROSITE" id="PS00455">
    <property type="entry name" value="AMP_BINDING"/>
    <property type="match status" value="1"/>
</dbReference>
<sequence length="404" mass="43595">MTKTSFRAQLQQSLTPQSQLVAGSAELELDELLAATPAVETEDVVSISSAAALDFIKSLLQYDGAANKLLLLPATADTELTTALQQQAAALPAKEHTQWLLATSGTTGTPKLISHSLNSLTRQLQRNLTKGAELRWGLLYDPARFAGLQVVLQALCGGSALVIPEGESLTDQLQQLIDAKVNALSATPSLWRKLLMLPGLGKLPLRHITLGGESTDQQTLNALKQKFPQAKIRHIYASTEAGVGFSVADGLAGFPASWLDNKTRKPGPDSTLLLRSNEQEQWLDTGDLIEVTSDRVYFQGRLNGTINVGGNKLQPELIESFLLGQNGVADAHVYGQPNKMMGNLVAADVVLQSGHTKEAVFKAIREACRSQFEAWQCPALLRQVAEIETSAAGKKIRQQARTTE</sequence>
<dbReference type="AlphaFoldDB" id="A0A1Y6EIF9"/>
<evidence type="ECO:0000313" key="6">
    <source>
        <dbReference type="Proteomes" id="UP000194450"/>
    </source>
</evidence>
<dbReference type="InterPro" id="IPR045851">
    <property type="entry name" value="AMP-bd_C_sf"/>
</dbReference>
<name>A0A1Y6EIF9_9GAMM</name>
<dbReference type="Pfam" id="PF00501">
    <property type="entry name" value="AMP-binding"/>
    <property type="match status" value="1"/>
</dbReference>
<dbReference type="Gene3D" id="3.40.50.12780">
    <property type="entry name" value="N-terminal domain of ligase-like"/>
    <property type="match status" value="1"/>
</dbReference>
<dbReference type="Pfam" id="PF13193">
    <property type="entry name" value="AMP-binding_C"/>
    <property type="match status" value="1"/>
</dbReference>
<dbReference type="OrthoDB" id="7055148at2"/>
<accession>A0A1Y6EIF9</accession>
<gene>
    <name evidence="5" type="ORF">SAMN06297229_0668</name>
</gene>
<dbReference type="InterPro" id="IPR020845">
    <property type="entry name" value="AMP-binding_CS"/>
</dbReference>
<dbReference type="RefSeq" id="WP_086433832.1">
    <property type="nucleotide sequence ID" value="NZ_FXWH01000001.1"/>
</dbReference>
<evidence type="ECO:0000256" key="1">
    <source>
        <dbReference type="ARBA" id="ARBA00006432"/>
    </source>
</evidence>
<evidence type="ECO:0000259" key="4">
    <source>
        <dbReference type="Pfam" id="PF13193"/>
    </source>
</evidence>
<keyword evidence="2 5" id="KW-0436">Ligase</keyword>
<dbReference type="Gene3D" id="3.30.300.30">
    <property type="match status" value="1"/>
</dbReference>
<feature type="domain" description="AMP-binding enzyme C-terminal" evidence="4">
    <location>
        <begin position="318"/>
        <end position="394"/>
    </location>
</feature>
<evidence type="ECO:0000259" key="3">
    <source>
        <dbReference type="Pfam" id="PF00501"/>
    </source>
</evidence>
<dbReference type="GO" id="GO:0006631">
    <property type="term" value="P:fatty acid metabolic process"/>
    <property type="evidence" value="ECO:0007669"/>
    <property type="project" value="TreeGrafter"/>
</dbReference>
<organism evidence="5 6">
    <name type="scientific">Pseudidiomarina planktonica</name>
    <dbReference type="NCBI Taxonomy" id="1323738"/>
    <lineage>
        <taxon>Bacteria</taxon>
        <taxon>Pseudomonadati</taxon>
        <taxon>Pseudomonadota</taxon>
        <taxon>Gammaproteobacteria</taxon>
        <taxon>Alteromonadales</taxon>
        <taxon>Idiomarinaceae</taxon>
        <taxon>Pseudidiomarina</taxon>
    </lineage>
</organism>
<dbReference type="GO" id="GO:0031956">
    <property type="term" value="F:medium-chain fatty acid-CoA ligase activity"/>
    <property type="evidence" value="ECO:0007669"/>
    <property type="project" value="TreeGrafter"/>
</dbReference>
<protein>
    <submittedName>
        <fullName evidence="5">Acyl-CoA synthetase (AMP-forming)/AMP-acid ligase II</fullName>
    </submittedName>
</protein>
<evidence type="ECO:0000256" key="2">
    <source>
        <dbReference type="ARBA" id="ARBA00022598"/>
    </source>
</evidence>
<evidence type="ECO:0000313" key="5">
    <source>
        <dbReference type="EMBL" id="SMQ62159.1"/>
    </source>
</evidence>